<gene>
    <name evidence="3" type="ORF">B0T10DRAFT_280341</name>
</gene>
<feature type="compositionally biased region" description="Polar residues" evidence="1">
    <location>
        <begin position="1"/>
        <end position="10"/>
    </location>
</feature>
<evidence type="ECO:0000259" key="2">
    <source>
        <dbReference type="PROSITE" id="PS00028"/>
    </source>
</evidence>
<feature type="compositionally biased region" description="Low complexity" evidence="1">
    <location>
        <begin position="34"/>
        <end position="45"/>
    </location>
</feature>
<dbReference type="PROSITE" id="PS00028">
    <property type="entry name" value="ZINC_FINGER_C2H2_1"/>
    <property type="match status" value="1"/>
</dbReference>
<name>A0A9P8VPN6_9HYPO</name>
<dbReference type="AlphaFoldDB" id="A0A9P8VPN6"/>
<proteinExistence type="predicted"/>
<dbReference type="Pfam" id="PF11917">
    <property type="entry name" value="DUF3435"/>
    <property type="match status" value="1"/>
</dbReference>
<feature type="domain" description="C2H2-type" evidence="2">
    <location>
        <begin position="716"/>
        <end position="737"/>
    </location>
</feature>
<accession>A0A9P8VPN6</accession>
<evidence type="ECO:0000313" key="3">
    <source>
        <dbReference type="EMBL" id="KAH6869625.1"/>
    </source>
</evidence>
<feature type="region of interest" description="Disordered" evidence="1">
    <location>
        <begin position="1"/>
        <end position="55"/>
    </location>
</feature>
<evidence type="ECO:0000256" key="1">
    <source>
        <dbReference type="SAM" id="MobiDB-lite"/>
    </source>
</evidence>
<protein>
    <recommendedName>
        <fullName evidence="2">C2H2-type domain-containing protein</fullName>
    </recommendedName>
</protein>
<evidence type="ECO:0000313" key="4">
    <source>
        <dbReference type="Proteomes" id="UP000777438"/>
    </source>
</evidence>
<organism evidence="3 4">
    <name type="scientific">Thelonectria olida</name>
    <dbReference type="NCBI Taxonomy" id="1576542"/>
    <lineage>
        <taxon>Eukaryota</taxon>
        <taxon>Fungi</taxon>
        <taxon>Dikarya</taxon>
        <taxon>Ascomycota</taxon>
        <taxon>Pezizomycotina</taxon>
        <taxon>Sordariomycetes</taxon>
        <taxon>Hypocreomycetidae</taxon>
        <taxon>Hypocreales</taxon>
        <taxon>Nectriaceae</taxon>
        <taxon>Thelonectria</taxon>
    </lineage>
</organism>
<dbReference type="InterPro" id="IPR021842">
    <property type="entry name" value="DUF3435"/>
</dbReference>
<dbReference type="OrthoDB" id="5131826at2759"/>
<feature type="region of interest" description="Disordered" evidence="1">
    <location>
        <begin position="530"/>
        <end position="572"/>
    </location>
</feature>
<dbReference type="PANTHER" id="PTHR37535:SF2">
    <property type="entry name" value="FINGER DOMAIN PROTEIN, PUTATIVE (AFU_ORTHOLOGUE AFUA_6G09300)-RELATED"/>
    <property type="match status" value="1"/>
</dbReference>
<dbReference type="EMBL" id="JAGPYM010000068">
    <property type="protein sequence ID" value="KAH6869625.1"/>
    <property type="molecule type" value="Genomic_DNA"/>
</dbReference>
<dbReference type="InterPro" id="IPR013087">
    <property type="entry name" value="Znf_C2H2_type"/>
</dbReference>
<dbReference type="Proteomes" id="UP000777438">
    <property type="component" value="Unassembled WGS sequence"/>
</dbReference>
<sequence length="744" mass="84187">MTNQRYQFTISDESDDSSSQHDGNSVFDNGDQASDGTSDSSNVSDVDVDSDDPSDLYGGSTLPPEFFLQMQDEFDEEDAGETAYSEGTTRQLDGIEQRWNIYCKFTKQDPKHCMHNISLAKVNAFFHWIFTRKHGLDGRSLPGIKSASSLKQYWKDFRLVHERETKRKIDPVLNRKMRNILLKLITKHNLTGERRENRCMTIEDLERQAETTISTTKKRFRIGEHRILALLFLLLIAPSGSRPRALLFLRYGDLELSLSRDPEGGPHRILIRFKLHFTKTFLGEKETNLLTLPETIFDSSLLLSPHALLLGLLFHHKAFQAPTLTSPEGLSTLDIHPGEYELPLPLKESMDDIFIFRNTVKTCLNAYELSANEQITYSMISGWTKKIGELAGFVVAVILYTLRYNAGNEFDQCPNISDGLRNLMLQHADSTPFRKHYLGRVISVDTMAVVRHTKQQKALMRQACSIGYSASKRRPTELTPEQSAAVNSDPRIQELLRQRQDLLQAAKKSPTARKRLKIINKDLQSERAKLRRERKRQVRKSWSREQAVADIERQLSGQTFEEPPVPPSNEDAHPAQRRLLEALTSPVASTIEGEYDRRNNAILAVMAYCPIQEAPLPPGASRNISTVSKGGVSQKPKTTGHQTDDALGAAITSVFVMNRTERSRRCFLCVGRATTLAPSDPAIERLIKSFYSPGDLSKHFKRHHLSNLQGDEELHCHLCKLSLDHKMHLQNHAETVHGTVSRGG</sequence>
<comment type="caution">
    <text evidence="3">The sequence shown here is derived from an EMBL/GenBank/DDBJ whole genome shotgun (WGS) entry which is preliminary data.</text>
</comment>
<reference evidence="3 4" key="1">
    <citation type="journal article" date="2021" name="Nat. Commun.">
        <title>Genetic determinants of endophytism in the Arabidopsis root mycobiome.</title>
        <authorList>
            <person name="Mesny F."/>
            <person name="Miyauchi S."/>
            <person name="Thiergart T."/>
            <person name="Pickel B."/>
            <person name="Atanasova L."/>
            <person name="Karlsson M."/>
            <person name="Huettel B."/>
            <person name="Barry K.W."/>
            <person name="Haridas S."/>
            <person name="Chen C."/>
            <person name="Bauer D."/>
            <person name="Andreopoulos W."/>
            <person name="Pangilinan J."/>
            <person name="LaButti K."/>
            <person name="Riley R."/>
            <person name="Lipzen A."/>
            <person name="Clum A."/>
            <person name="Drula E."/>
            <person name="Henrissat B."/>
            <person name="Kohler A."/>
            <person name="Grigoriev I.V."/>
            <person name="Martin F.M."/>
            <person name="Hacquard S."/>
        </authorList>
    </citation>
    <scope>NUCLEOTIDE SEQUENCE [LARGE SCALE GENOMIC DNA]</scope>
    <source>
        <strain evidence="3 4">MPI-CAGE-CH-0241</strain>
    </source>
</reference>
<keyword evidence="4" id="KW-1185">Reference proteome</keyword>
<feature type="compositionally biased region" description="Basic residues" evidence="1">
    <location>
        <begin position="530"/>
        <end position="541"/>
    </location>
</feature>
<dbReference type="PANTHER" id="PTHR37535">
    <property type="entry name" value="FLUG DOMAIN PROTEIN"/>
    <property type="match status" value="1"/>
</dbReference>